<evidence type="ECO:0000313" key="4">
    <source>
        <dbReference type="EMBL" id="CAB4701828.1"/>
    </source>
</evidence>
<dbReference type="PROSITE" id="PS51257">
    <property type="entry name" value="PROKAR_LIPOPROTEIN"/>
    <property type="match status" value="1"/>
</dbReference>
<sequence>MTPTRRTPMTRPTVGALAAGALVLALAACSGGMSTMSEDQDTTGASAPEAAAGDLADGTAYSAGLGSTVAESRESGRADQGGGATLDLTGDQEGLEPAIISVGTVSLRADDVGDARFEVRKITDRLEGQVTDEETNTDDEGTIKNSRLVLRIPADSFDEAMQQLSEVADFEASSIGEDDVTTQVVDTEVRIRVQRASIRRIAVLLDRAQSIRDIVSIEGQLTRRQATLNSLLRRQAYLADQTSLSTITVHLERPAGEPEKLDDDTRDSGFLAGLDAGWDGLVSVTVGLATVTGAVLPFGVVLLVVGVPALLVVRRRRGAAAIAAAGAQPSA</sequence>
<feature type="domain" description="DUF4349" evidence="3">
    <location>
        <begin position="98"/>
        <end position="307"/>
    </location>
</feature>
<evidence type="ECO:0000256" key="1">
    <source>
        <dbReference type="SAM" id="MobiDB-lite"/>
    </source>
</evidence>
<accession>A0A6J6PZ97</accession>
<name>A0A6J6PZ97_9ZZZZ</name>
<organism evidence="4">
    <name type="scientific">freshwater metagenome</name>
    <dbReference type="NCBI Taxonomy" id="449393"/>
    <lineage>
        <taxon>unclassified sequences</taxon>
        <taxon>metagenomes</taxon>
        <taxon>ecological metagenomes</taxon>
    </lineage>
</organism>
<reference evidence="4" key="1">
    <citation type="submission" date="2020-05" db="EMBL/GenBank/DDBJ databases">
        <authorList>
            <person name="Chiriac C."/>
            <person name="Salcher M."/>
            <person name="Ghai R."/>
            <person name="Kavagutti S V."/>
        </authorList>
    </citation>
    <scope>NUCLEOTIDE SEQUENCE</scope>
</reference>
<gene>
    <name evidence="4" type="ORF">UFOPK2579_00978</name>
</gene>
<keyword evidence="2" id="KW-0472">Membrane</keyword>
<keyword evidence="2" id="KW-1133">Transmembrane helix</keyword>
<keyword evidence="2" id="KW-0812">Transmembrane</keyword>
<feature type="region of interest" description="Disordered" evidence="1">
    <location>
        <begin position="68"/>
        <end position="90"/>
    </location>
</feature>
<feature type="transmembrane region" description="Helical" evidence="2">
    <location>
        <begin position="294"/>
        <end position="313"/>
    </location>
</feature>
<dbReference type="EMBL" id="CAEZXR010000095">
    <property type="protein sequence ID" value="CAB4701828.1"/>
    <property type="molecule type" value="Genomic_DNA"/>
</dbReference>
<proteinExistence type="predicted"/>
<dbReference type="Pfam" id="PF14257">
    <property type="entry name" value="DUF4349"/>
    <property type="match status" value="1"/>
</dbReference>
<protein>
    <submittedName>
        <fullName evidence="4">Unannotated protein</fullName>
    </submittedName>
</protein>
<evidence type="ECO:0000256" key="2">
    <source>
        <dbReference type="SAM" id="Phobius"/>
    </source>
</evidence>
<dbReference type="AlphaFoldDB" id="A0A6J6PZ97"/>
<evidence type="ECO:0000259" key="3">
    <source>
        <dbReference type="Pfam" id="PF14257"/>
    </source>
</evidence>
<dbReference type="InterPro" id="IPR025645">
    <property type="entry name" value="DUF4349"/>
</dbReference>